<gene>
    <name evidence="2" type="ORF">RMAR0315_LOCUS1326</name>
</gene>
<sequence length="172" mass="18349">MPGEVDPAEPEQDVIDATTAEDAFVEPKDILAEELVAPEATSTLDDAKPTELTADVNHPEAEHEEGGGDGQEDGDKTVQTESAPDTSPKAKASKSVPIVVFVNKKSGGQKGERILDEFLKALPKEQVYSLTEGGLDPGIEFCYLQETVVVDGHPEKVALLISIMTPDVHVIC</sequence>
<protein>
    <recommendedName>
        <fullName evidence="3">DAGKc domain-containing protein</fullName>
    </recommendedName>
</protein>
<organism evidence="2">
    <name type="scientific">Rhodosorus marinus</name>
    <dbReference type="NCBI Taxonomy" id="101924"/>
    <lineage>
        <taxon>Eukaryota</taxon>
        <taxon>Rhodophyta</taxon>
        <taxon>Stylonematophyceae</taxon>
        <taxon>Stylonematales</taxon>
        <taxon>Stylonemataceae</taxon>
        <taxon>Rhodosorus</taxon>
    </lineage>
</organism>
<proteinExistence type="predicted"/>
<accession>A0A7S0BE31</accession>
<feature type="region of interest" description="Disordered" evidence="1">
    <location>
        <begin position="1"/>
        <end position="94"/>
    </location>
</feature>
<dbReference type="EMBL" id="HBEK01002351">
    <property type="protein sequence ID" value="CAD8391351.1"/>
    <property type="molecule type" value="Transcribed_RNA"/>
</dbReference>
<feature type="compositionally biased region" description="Acidic residues" evidence="1">
    <location>
        <begin position="1"/>
        <end position="14"/>
    </location>
</feature>
<evidence type="ECO:0000313" key="2">
    <source>
        <dbReference type="EMBL" id="CAD8391351.1"/>
    </source>
</evidence>
<evidence type="ECO:0000256" key="1">
    <source>
        <dbReference type="SAM" id="MobiDB-lite"/>
    </source>
</evidence>
<feature type="compositionally biased region" description="Basic and acidic residues" evidence="1">
    <location>
        <begin position="57"/>
        <end position="66"/>
    </location>
</feature>
<evidence type="ECO:0008006" key="3">
    <source>
        <dbReference type="Google" id="ProtNLM"/>
    </source>
</evidence>
<dbReference type="AlphaFoldDB" id="A0A7S0BE31"/>
<name>A0A7S0BE31_9RHOD</name>
<reference evidence="2" key="1">
    <citation type="submission" date="2021-01" db="EMBL/GenBank/DDBJ databases">
        <authorList>
            <person name="Corre E."/>
            <person name="Pelletier E."/>
            <person name="Niang G."/>
            <person name="Scheremetjew M."/>
            <person name="Finn R."/>
            <person name="Kale V."/>
            <person name="Holt S."/>
            <person name="Cochrane G."/>
            <person name="Meng A."/>
            <person name="Brown T."/>
            <person name="Cohen L."/>
        </authorList>
    </citation>
    <scope>NUCLEOTIDE SEQUENCE</scope>
    <source>
        <strain evidence="2">UTEX LB 2760</strain>
    </source>
</reference>